<dbReference type="InterPro" id="IPR002018">
    <property type="entry name" value="CarbesteraseB"/>
</dbReference>
<sequence length="1327" mass="149614">DTPNPGVVNEKPFTAIFEEELAFQQSDEQAQMMEQLFIEATTDFLGSQKPRVNAIDGGVVLCNSDSPPLLDSVKTKSDYYEINVENLKGMWHNAMIRGMIKARAKELLAGLPKIEKIVYNQCVRDSKSTVALAKCAVRVFDARDNAKMKAEEEAKRENKTKAVVTIKAQRKSSLPVEYKTREGNGQVRNEKEEVLQKYRFSTRNSYRNPIRPQLRSKHSRLKKPANHMEKIYSTKDSLFKKSLDAKESSNIIPAIVESRMRVKRKIENDMNVAKSSINLREIALKYIKKMLGESSGTSNLKNLHLIHEHFRRTEKINNYFKHMNEENRRLYEQIALPIDSRTPEVANSAQTAIEQVLEIVNSFAASKSAPDKLSVLSPRILSLFPDSSRTSAKRLLSPTFFSFQKDGYLSLPEVFDIITTNQKYQQLMLDVVLDVSGAGKVLEDLVVRLKPEMDELKDKKLPLVEELSQRDANWMRVHDSFNDDQVRDYAEKGYTFLDEAQLNLIYSEQDQLYSGINTTKLGNMSNDEKVRRLESDIREMAALDRPKWPMWENARSIRKRDVSEGAGATPNATTHHHPEGGGHAEHDEHEERVNGVLYETFRPIAFTSLVSRGGAMEVATLSPQAFIAEIAHPEALLLQTLSPRAFIASILSPNALIARILSPTALRAEVLSPRALHTWVLSPEALVAEVLSPRFFDPRVLSPEALVIDVLSPGFLSPHVLSSESIGLIILSPNILSPRIASTEKLLVEVLSPHILGGPHTHEEASHEVTEIGSKSAVKESNEQEHKGHEAVRTVNGLVEGFRLDIGDGKEVDVFLGIPFAAPPVGELRFQKPCSPSNWDGVRKCLRFGPRAPQADFIWERLTLGRKSEDCLYLNVFSPTWNPESEETGHAVMVYVHGGGFLIDSAVKYGDQGIAKYLCRHGVVVVTIQYRLALLGFLSTGDEVCAGNLGLWDMTMALRWVQNNIEAFGGDSHRITVFGQSAGGASVDLLAISPHSRDLFHQVIPMAGNAECAWSTVSRSQLVDSCREFARRRGWDGFSYDVQTSRSLVNFLRRRKMKEFEKRFITSKGVDVSKIGLDLAPVIGSTPDDFLPKCIDELRKEAPKKNALIGTCKHEGLLFATLSPSHFNLKGIEKLLSVVITPENHSNFEDLRRQARDLYLCNVNLDSKEEVARAYVKLYSDIFVNNGTYSYVSKMAALSNRVYLYSFEFFNPRSFGILSLRMPFRGATHCTELTYLFGVSLLFGFQFTDADKRMIDLMTRMWTNFAKYGNPNGPYEDSTVFDFKWEPVTLQECGSHLVIDEKCEMRPIYEERRAEFWKNIRITAKSN</sequence>
<dbReference type="InterPro" id="IPR006954">
    <property type="entry name" value="Mlt-10-like"/>
</dbReference>
<evidence type="ECO:0000256" key="4">
    <source>
        <dbReference type="SAM" id="MobiDB-lite"/>
    </source>
</evidence>
<evidence type="ECO:0000256" key="3">
    <source>
        <dbReference type="ARBA" id="ARBA00022801"/>
    </source>
</evidence>
<dbReference type="SUPFAM" id="SSF53474">
    <property type="entry name" value="alpha/beta-Hydrolases"/>
    <property type="match status" value="1"/>
</dbReference>
<feature type="region of interest" description="Disordered" evidence="4">
    <location>
        <begin position="769"/>
        <end position="789"/>
    </location>
</feature>
<dbReference type="InterPro" id="IPR019826">
    <property type="entry name" value="Carboxylesterase_B_AS"/>
</dbReference>
<dbReference type="PANTHER" id="PTHR44590">
    <property type="entry name" value="CARBOXYLIC ESTER HYDROLASE-RELATED"/>
    <property type="match status" value="1"/>
</dbReference>
<comment type="similarity">
    <text evidence="1">Belongs to the type-B carboxylesterase/lipase family.</text>
</comment>
<evidence type="ECO:0000259" key="5">
    <source>
        <dbReference type="Pfam" id="PF00135"/>
    </source>
</evidence>
<evidence type="ECO:0000313" key="7">
    <source>
        <dbReference type="Proteomes" id="UP000230423"/>
    </source>
</evidence>
<dbReference type="PROSITE" id="PS00122">
    <property type="entry name" value="CARBOXYLESTERASE_B_1"/>
    <property type="match status" value="1"/>
</dbReference>
<gene>
    <name evidence="6" type="ORF">TELCIR_01780</name>
</gene>
<dbReference type="Proteomes" id="UP000230423">
    <property type="component" value="Unassembled WGS sequence"/>
</dbReference>
<keyword evidence="7" id="KW-1185">Reference proteome</keyword>
<name>A0A2G9V346_TELCI</name>
<dbReference type="OrthoDB" id="3200163at2759"/>
<feature type="compositionally biased region" description="Basic and acidic residues" evidence="4">
    <location>
        <begin position="576"/>
        <end position="588"/>
    </location>
</feature>
<dbReference type="EMBL" id="KZ345076">
    <property type="protein sequence ID" value="PIO76150.1"/>
    <property type="molecule type" value="Genomic_DNA"/>
</dbReference>
<dbReference type="PANTHER" id="PTHR44590:SF3">
    <property type="entry name" value="CARBOXYLESTERASE TYPE B DOMAIN-CONTAINING PROTEIN"/>
    <property type="match status" value="1"/>
</dbReference>
<dbReference type="InterPro" id="IPR029058">
    <property type="entry name" value="AB_hydrolase_fold"/>
</dbReference>
<keyword evidence="3" id="KW-0378">Hydrolase</keyword>
<evidence type="ECO:0000256" key="2">
    <source>
        <dbReference type="ARBA" id="ARBA00022487"/>
    </source>
</evidence>
<feature type="region of interest" description="Disordered" evidence="4">
    <location>
        <begin position="560"/>
        <end position="588"/>
    </location>
</feature>
<dbReference type="Pfam" id="PF04870">
    <property type="entry name" value="Moulting_cycle"/>
    <property type="match status" value="1"/>
</dbReference>
<reference evidence="6 7" key="1">
    <citation type="submission" date="2015-09" db="EMBL/GenBank/DDBJ databases">
        <title>Draft genome of the parasitic nematode Teladorsagia circumcincta isolate WARC Sus (inbred).</title>
        <authorList>
            <person name="Mitreva M."/>
        </authorList>
    </citation>
    <scope>NUCLEOTIDE SEQUENCE [LARGE SCALE GENOMIC DNA]</scope>
    <source>
        <strain evidence="6 7">S</strain>
    </source>
</reference>
<dbReference type="Gene3D" id="3.40.50.1820">
    <property type="entry name" value="alpha/beta hydrolase"/>
    <property type="match status" value="1"/>
</dbReference>
<evidence type="ECO:0000256" key="1">
    <source>
        <dbReference type="ARBA" id="ARBA00005964"/>
    </source>
</evidence>
<keyword evidence="2" id="KW-0719">Serine esterase</keyword>
<accession>A0A2G9V346</accession>
<organism evidence="6 7">
    <name type="scientific">Teladorsagia circumcincta</name>
    <name type="common">Brown stomach worm</name>
    <name type="synonym">Ostertagia circumcincta</name>
    <dbReference type="NCBI Taxonomy" id="45464"/>
    <lineage>
        <taxon>Eukaryota</taxon>
        <taxon>Metazoa</taxon>
        <taxon>Ecdysozoa</taxon>
        <taxon>Nematoda</taxon>
        <taxon>Chromadorea</taxon>
        <taxon>Rhabditida</taxon>
        <taxon>Rhabditina</taxon>
        <taxon>Rhabditomorpha</taxon>
        <taxon>Strongyloidea</taxon>
        <taxon>Trichostrongylidae</taxon>
        <taxon>Teladorsagia</taxon>
    </lineage>
</organism>
<dbReference type="GO" id="GO:0052689">
    <property type="term" value="F:carboxylic ester hydrolase activity"/>
    <property type="evidence" value="ECO:0007669"/>
    <property type="project" value="UniProtKB-KW"/>
</dbReference>
<feature type="compositionally biased region" description="Basic and acidic residues" evidence="4">
    <location>
        <begin position="777"/>
        <end position="789"/>
    </location>
</feature>
<protein>
    <submittedName>
        <fullName evidence="6">Carboxylesterase</fullName>
    </submittedName>
</protein>
<dbReference type="InterPro" id="IPR019819">
    <property type="entry name" value="Carboxylesterase_B_CS"/>
</dbReference>
<proteinExistence type="inferred from homology"/>
<dbReference type="Pfam" id="PF00135">
    <property type="entry name" value="COesterase"/>
    <property type="match status" value="1"/>
</dbReference>
<dbReference type="PROSITE" id="PS00941">
    <property type="entry name" value="CARBOXYLESTERASE_B_2"/>
    <property type="match status" value="1"/>
</dbReference>
<feature type="non-terminal residue" evidence="6">
    <location>
        <position position="1"/>
    </location>
</feature>
<evidence type="ECO:0000313" key="6">
    <source>
        <dbReference type="EMBL" id="PIO76150.1"/>
    </source>
</evidence>
<feature type="domain" description="Carboxylesterase type B" evidence="5">
    <location>
        <begin position="790"/>
        <end position="1317"/>
    </location>
</feature>